<sequence>MAGYDCPLSAFPSVIGRPSHNTVLHVNGADNQDFYVGHEAQTRREILSISHPIKNRTVTNWDDLNILMDHTFKNELHLSPEMYPVLLADTFSTQKAHRQKMTEIMFERFNVPAYYVAQEAVLALYASGRLTGLVINSGERGTEIISINEGFAVPHTYLSLELGGQKLTDFLDTLLVEKRYSFNTSIVQDMKEKLCCVAPNQYMTTAFDTESSYTLPDGQAISVGSLKFRCPEAYFQPSLINMGTTGLHRKCHESILQCDPSIRSDMYSSIVLSGGSTLFPGFGDRMENELKKLAPSSTSIKVISPPYRKDSVWIGGSILASLSTFQKMFISKKEYEESGSSIVLRKCF</sequence>
<evidence type="ECO:0000256" key="2">
    <source>
        <dbReference type="RuleBase" id="RU000487"/>
    </source>
</evidence>
<dbReference type="eggNOG" id="KOG0676">
    <property type="taxonomic scope" value="Eukaryota"/>
</dbReference>
<dbReference type="PANTHER" id="PTHR11937">
    <property type="entry name" value="ACTIN"/>
    <property type="match status" value="1"/>
</dbReference>
<dbReference type="FunFam" id="3.30.420.40:FF:000050">
    <property type="entry name" value="Actin, alpha skeletal muscle"/>
    <property type="match status" value="1"/>
</dbReference>
<dbReference type="EMBL" id="GL380165">
    <property type="protein sequence ID" value="EGT48838.1"/>
    <property type="molecule type" value="Genomic_DNA"/>
</dbReference>
<dbReference type="Proteomes" id="UP000008068">
    <property type="component" value="Unassembled WGS sequence"/>
</dbReference>
<accession>G0PA33</accession>
<dbReference type="AlphaFoldDB" id="G0PA33"/>
<dbReference type="InterPro" id="IPR043129">
    <property type="entry name" value="ATPase_NBD"/>
</dbReference>
<dbReference type="FunFam" id="3.30.420.40:FF:000058">
    <property type="entry name" value="Putative actin-related protein 5"/>
    <property type="match status" value="1"/>
</dbReference>
<reference evidence="4" key="1">
    <citation type="submission" date="2011-07" db="EMBL/GenBank/DDBJ databases">
        <authorList>
            <consortium name="Caenorhabditis brenneri Sequencing and Analysis Consortium"/>
            <person name="Wilson R.K."/>
        </authorList>
    </citation>
    <scope>NUCLEOTIDE SEQUENCE [LARGE SCALE GENOMIC DNA]</scope>
    <source>
        <strain evidence="4">PB2801</strain>
    </source>
</reference>
<name>G0PA33_CAEBE</name>
<dbReference type="Gene3D" id="3.90.640.10">
    <property type="entry name" value="Actin, Chain A, domain 4"/>
    <property type="match status" value="1"/>
</dbReference>
<dbReference type="OrthoDB" id="5132116at2759"/>
<keyword evidence="4" id="KW-1185">Reference proteome</keyword>
<gene>
    <name evidence="3" type="ORF">CAEBREN_06058</name>
</gene>
<protein>
    <submittedName>
        <fullName evidence="3">Uncharacterized protein</fullName>
    </submittedName>
</protein>
<comment type="similarity">
    <text evidence="1 2">Belongs to the actin family.</text>
</comment>
<dbReference type="InParanoid" id="G0PA33"/>
<organism evidence="4">
    <name type="scientific">Caenorhabditis brenneri</name>
    <name type="common">Nematode worm</name>
    <dbReference type="NCBI Taxonomy" id="135651"/>
    <lineage>
        <taxon>Eukaryota</taxon>
        <taxon>Metazoa</taxon>
        <taxon>Ecdysozoa</taxon>
        <taxon>Nematoda</taxon>
        <taxon>Chromadorea</taxon>
        <taxon>Rhabditida</taxon>
        <taxon>Rhabditina</taxon>
        <taxon>Rhabditomorpha</taxon>
        <taxon>Rhabditoidea</taxon>
        <taxon>Rhabditidae</taxon>
        <taxon>Peloderinae</taxon>
        <taxon>Caenorhabditis</taxon>
    </lineage>
</organism>
<dbReference type="STRING" id="135651.G0PA33"/>
<evidence type="ECO:0000313" key="3">
    <source>
        <dbReference type="EMBL" id="EGT48838.1"/>
    </source>
</evidence>
<dbReference type="SMART" id="SM00268">
    <property type="entry name" value="ACTIN"/>
    <property type="match status" value="1"/>
</dbReference>
<dbReference type="PRINTS" id="PR00190">
    <property type="entry name" value="ACTIN"/>
</dbReference>
<dbReference type="Pfam" id="PF00022">
    <property type="entry name" value="Actin"/>
    <property type="match status" value="2"/>
</dbReference>
<proteinExistence type="inferred from homology"/>
<evidence type="ECO:0000256" key="1">
    <source>
        <dbReference type="ARBA" id="ARBA00006752"/>
    </source>
</evidence>
<evidence type="ECO:0000313" key="4">
    <source>
        <dbReference type="Proteomes" id="UP000008068"/>
    </source>
</evidence>
<dbReference type="Gene3D" id="3.30.420.40">
    <property type="match status" value="2"/>
</dbReference>
<dbReference type="HOGENOM" id="CLU_027965_0_2_1"/>
<dbReference type="InterPro" id="IPR004000">
    <property type="entry name" value="Actin"/>
</dbReference>
<dbReference type="SUPFAM" id="SSF53067">
    <property type="entry name" value="Actin-like ATPase domain"/>
    <property type="match status" value="2"/>
</dbReference>